<dbReference type="Gene3D" id="2.30.29.30">
    <property type="entry name" value="Pleckstrin-homology domain (PH domain)/Phosphotyrosine-binding domain (PTB)"/>
    <property type="match status" value="1"/>
</dbReference>
<dbReference type="Gene3D" id="3.20.20.190">
    <property type="entry name" value="Phosphatidylinositol (PI) phosphodiesterase"/>
    <property type="match status" value="1"/>
</dbReference>
<dbReference type="GO" id="GO:0048015">
    <property type="term" value="P:phosphatidylinositol-mediated signaling"/>
    <property type="evidence" value="ECO:0007669"/>
    <property type="project" value="TreeGrafter"/>
</dbReference>
<feature type="domain" description="C2" evidence="9">
    <location>
        <begin position="1061"/>
        <end position="1254"/>
    </location>
</feature>
<reference evidence="11 12" key="1">
    <citation type="submission" date="2014-04" db="EMBL/GenBank/DDBJ databases">
        <authorList>
            <consortium name="DOE Joint Genome Institute"/>
            <person name="Kuo A."/>
            <person name="Zuccaro A."/>
            <person name="Kohler A."/>
            <person name="Nagy L.G."/>
            <person name="Floudas D."/>
            <person name="Copeland A."/>
            <person name="Barry K.W."/>
            <person name="Cichocki N."/>
            <person name="Veneault-Fourrey C."/>
            <person name="LaButti K."/>
            <person name="Lindquist E.A."/>
            <person name="Lipzen A."/>
            <person name="Lundell T."/>
            <person name="Morin E."/>
            <person name="Murat C."/>
            <person name="Sun H."/>
            <person name="Tunlid A."/>
            <person name="Henrissat B."/>
            <person name="Grigoriev I.V."/>
            <person name="Hibbett D.S."/>
            <person name="Martin F."/>
            <person name="Nordberg H.P."/>
            <person name="Cantor M.N."/>
            <person name="Hua S.X."/>
        </authorList>
    </citation>
    <scope>NUCLEOTIDE SEQUENCE [LARGE SCALE GENOMIC DNA]</scope>
    <source>
        <strain evidence="11 12">MAFF 305830</strain>
    </source>
</reference>
<gene>
    <name evidence="11" type="ORF">M408DRAFT_331489</name>
</gene>
<dbReference type="SMART" id="SM00149">
    <property type="entry name" value="PLCYc"/>
    <property type="match status" value="1"/>
</dbReference>
<evidence type="ECO:0000313" key="12">
    <source>
        <dbReference type="Proteomes" id="UP000054097"/>
    </source>
</evidence>
<dbReference type="GO" id="GO:0051209">
    <property type="term" value="P:release of sequestered calcium ion into cytosol"/>
    <property type="evidence" value="ECO:0007669"/>
    <property type="project" value="TreeGrafter"/>
</dbReference>
<dbReference type="Gene3D" id="1.10.238.10">
    <property type="entry name" value="EF-hand"/>
    <property type="match status" value="1"/>
</dbReference>
<dbReference type="SMART" id="SM00148">
    <property type="entry name" value="PLCXc"/>
    <property type="match status" value="1"/>
</dbReference>
<dbReference type="PROSITE" id="PS50004">
    <property type="entry name" value="C2"/>
    <property type="match status" value="1"/>
</dbReference>
<feature type="region of interest" description="Disordered" evidence="8">
    <location>
        <begin position="461"/>
        <end position="492"/>
    </location>
</feature>
<feature type="compositionally biased region" description="Polar residues" evidence="8">
    <location>
        <begin position="1129"/>
        <end position="1150"/>
    </location>
</feature>
<dbReference type="InterPro" id="IPR011992">
    <property type="entry name" value="EF-hand-dom_pair"/>
</dbReference>
<keyword evidence="5 7" id="KW-0443">Lipid metabolism</keyword>
<organism evidence="11 12">
    <name type="scientific">Serendipita vermifera MAFF 305830</name>
    <dbReference type="NCBI Taxonomy" id="933852"/>
    <lineage>
        <taxon>Eukaryota</taxon>
        <taxon>Fungi</taxon>
        <taxon>Dikarya</taxon>
        <taxon>Basidiomycota</taxon>
        <taxon>Agaricomycotina</taxon>
        <taxon>Agaricomycetes</taxon>
        <taxon>Sebacinales</taxon>
        <taxon>Serendipitaceae</taxon>
        <taxon>Serendipita</taxon>
    </lineage>
</organism>
<dbReference type="GO" id="GO:0004435">
    <property type="term" value="F:phosphatidylinositol-4,5-bisphosphate phospholipase C activity"/>
    <property type="evidence" value="ECO:0007669"/>
    <property type="project" value="UniProtKB-EC"/>
</dbReference>
<dbReference type="SUPFAM" id="SSF49562">
    <property type="entry name" value="C2 domain (Calcium/lipid-binding domain, CaLB)"/>
    <property type="match status" value="1"/>
</dbReference>
<feature type="compositionally biased region" description="Polar residues" evidence="8">
    <location>
        <begin position="481"/>
        <end position="492"/>
    </location>
</feature>
<feature type="region of interest" description="Disordered" evidence="8">
    <location>
        <begin position="179"/>
        <end position="243"/>
    </location>
</feature>
<dbReference type="GO" id="GO:0016042">
    <property type="term" value="P:lipid catabolic process"/>
    <property type="evidence" value="ECO:0007669"/>
    <property type="project" value="UniProtKB-KW"/>
</dbReference>
<feature type="compositionally biased region" description="Basic and acidic residues" evidence="8">
    <location>
        <begin position="224"/>
        <end position="242"/>
    </location>
</feature>
<protein>
    <recommendedName>
        <fullName evidence="1 7">Phosphoinositide phospholipase C</fullName>
        <ecNumber evidence="1 7">3.1.4.11</ecNumber>
    </recommendedName>
</protein>
<sequence>MATTAKEAPVIVYTNGSNPPTRANTISESIPTKPKHTEGKEALPPVETKRKSTRASTLLSTLAPPFTRRLGRARSLTNTHGEPVTEVQEVLKQSPPPNQPTFNSTEVGIGGEPPSNGDVAAPQTHDDERTNELERTDTFKAELAKGESAKGMRRLSRRLSDAGALKVGSAIGSIKRKMGLGKDSLNGSTGKTAFARSGESIVNPAQEGQKSSEGPIQDVTLSLPKDESGKVSRRSSFRERFLRPRAPATDTFAFAASAKQTDGSIRDDHSANLQFVESPVTLQDGDGQTSKRTSLASNRPRPSHAASAPAAASIRSSKKEVATQNSHEPNEDTAALVDMTVPRQWLEGTDMYKISEKGKKTRKVILDPDQGFVLWESKKSGIIRIENIKEMRVGADARFNMQQLNHPEADESKWLTITYLADQKYKALHLVARNSKDFQSFYDTLRRLRALRLAMLSLPSDPHLPQSQDGAHTPSAPADTAPTNGASTSKPTLSKLLPIHTHTTHKHLTNEQRQSLWERHHWKGTDSSADGRVDFKEIKRMAHRLSMGISSHALEQHFKDVHRSGGAGMNLEEFRLFWRRLGARGDIQRVWRRLLVEEKFTFPVFEQFMRMEQKDTRSREELEKVFLHYATTTTATRKSIHSHDEKEQSTPFLSMEGFTTYLMSSDNAPFKDQHLGVYHDMNRPLSEYYISSSHNTYLIGNQLVGDSTIEGYIRALLSGCRCVEIDIYDGEKEPVITHGGTLTSKISLRVICEAIEKSAFVMSPYPVIISAEVHCGVVQQEAIAVIMKECFGEKLVDQRIDGSDPSEPLQALPSPQMLMYKILLKTKNPTISQNHAANVNMAAAVPILAAETDGGSSTTSDQETNVQERRGSTNSRSRGRKGSRSNALSQIKPGLPDSTQDVPSDPFDNAVSQTSGPKSPKIQVFSQALANLLVYTVGVKFRGINKKEHYAVEHMFSLSEKKTDKMLKEGGVSYGGAEGSEPTTNNRNVSGGMLDLIKHAQTHLVRTYPKGTRLKSTNYLPHRYWAAGAQLVAINWQTSDLGCMINHAMFLRNGRSGYVLKPASLRPGNHKLKDVVCRRKTYELDITIISGQQIPRPRDKDGRDIITKSTMDPYVHVSLYIPDWPGAQKSGNSQGDSSSQVIAPGTSPSKRSSIRRSIEQTGVAPSSRYALQNASTPAKVIRAQTDPVKNNGFNPDWQSSLKLKFEVAADMLDLVFIRFCVRDEGDDEDDRALALYCTSLGSLKQGYRHLPLHDQQMSQYLFATLFVHTNLREIASKDG</sequence>
<dbReference type="PANTHER" id="PTHR10336:SF36">
    <property type="entry name" value="1-PHOSPHATIDYLINOSITOL 4,5-BISPHOSPHATE PHOSPHODIESTERASE BETA-4"/>
    <property type="match status" value="1"/>
</dbReference>
<dbReference type="Gene3D" id="2.60.40.150">
    <property type="entry name" value="C2 domain"/>
    <property type="match status" value="1"/>
</dbReference>
<dbReference type="CDD" id="cd16207">
    <property type="entry name" value="EFh_ScPlc1p_like"/>
    <property type="match status" value="1"/>
</dbReference>
<feature type="compositionally biased region" description="Polar residues" evidence="8">
    <location>
        <begin position="854"/>
        <end position="865"/>
    </location>
</feature>
<evidence type="ECO:0000256" key="6">
    <source>
        <dbReference type="ARBA" id="ARBA00023224"/>
    </source>
</evidence>
<feature type="region of interest" description="Disordered" evidence="8">
    <location>
        <begin position="852"/>
        <end position="919"/>
    </location>
</feature>
<evidence type="ECO:0000256" key="2">
    <source>
        <dbReference type="ARBA" id="ARBA00022801"/>
    </source>
</evidence>
<dbReference type="CDD" id="cd08558">
    <property type="entry name" value="PI-PLCc_eukaryota"/>
    <property type="match status" value="1"/>
</dbReference>
<feature type="region of interest" description="Disordered" evidence="8">
    <location>
        <begin position="1"/>
        <end position="57"/>
    </location>
</feature>
<evidence type="ECO:0000259" key="9">
    <source>
        <dbReference type="PROSITE" id="PS50004"/>
    </source>
</evidence>
<dbReference type="SUPFAM" id="SSF50729">
    <property type="entry name" value="PH domain-like"/>
    <property type="match status" value="1"/>
</dbReference>
<keyword evidence="2 7" id="KW-0378">Hydrolase</keyword>
<evidence type="ECO:0000256" key="8">
    <source>
        <dbReference type="SAM" id="MobiDB-lite"/>
    </source>
</evidence>
<evidence type="ECO:0000259" key="10">
    <source>
        <dbReference type="PROSITE" id="PS50008"/>
    </source>
</evidence>
<proteinExistence type="predicted"/>
<evidence type="ECO:0000256" key="5">
    <source>
        <dbReference type="ARBA" id="ARBA00023098"/>
    </source>
</evidence>
<evidence type="ECO:0000313" key="11">
    <source>
        <dbReference type="EMBL" id="KIM25024.1"/>
    </source>
</evidence>
<keyword evidence="3" id="KW-0106">Calcium</keyword>
<accession>A0A0C3AYF6</accession>
<dbReference type="PRINTS" id="PR00390">
    <property type="entry name" value="PHPHLIPASEC"/>
</dbReference>
<dbReference type="InterPro" id="IPR001711">
    <property type="entry name" value="PLipase_C_Pinositol-sp_Y"/>
</dbReference>
<dbReference type="PROSITE" id="PS50008">
    <property type="entry name" value="PIPLC_Y_DOMAIN"/>
    <property type="match status" value="1"/>
</dbReference>
<name>A0A0C3AYF6_SERVB</name>
<dbReference type="AlphaFoldDB" id="A0A0C3AYF6"/>
<comment type="catalytic activity">
    <reaction evidence="7">
        <text>a 1,2-diacyl-sn-glycero-3-phospho-(1D-myo-inositol-4,5-bisphosphate) + H2O = 1D-myo-inositol 1,4,5-trisphosphate + a 1,2-diacyl-sn-glycerol + H(+)</text>
        <dbReference type="Rhea" id="RHEA:33179"/>
        <dbReference type="ChEBI" id="CHEBI:15377"/>
        <dbReference type="ChEBI" id="CHEBI:15378"/>
        <dbReference type="ChEBI" id="CHEBI:17815"/>
        <dbReference type="ChEBI" id="CHEBI:58456"/>
        <dbReference type="ChEBI" id="CHEBI:203600"/>
        <dbReference type="EC" id="3.1.4.11"/>
    </reaction>
</comment>
<feature type="region of interest" description="Disordered" evidence="8">
    <location>
        <begin position="1128"/>
        <end position="1168"/>
    </location>
</feature>
<dbReference type="HOGENOM" id="CLU_002738_1_2_1"/>
<feature type="compositionally biased region" description="Polar residues" evidence="8">
    <location>
        <begin position="14"/>
        <end position="30"/>
    </location>
</feature>
<dbReference type="PROSITE" id="PS00018">
    <property type="entry name" value="EF_HAND_1"/>
    <property type="match status" value="1"/>
</dbReference>
<dbReference type="InterPro" id="IPR018247">
    <property type="entry name" value="EF_Hand_1_Ca_BS"/>
</dbReference>
<feature type="region of interest" description="Disordered" evidence="8">
    <location>
        <begin position="277"/>
        <end position="338"/>
    </location>
</feature>
<dbReference type="EC" id="3.1.4.11" evidence="1 7"/>
<dbReference type="InterPro" id="IPR001192">
    <property type="entry name" value="PI-PLC_fam"/>
</dbReference>
<dbReference type="PANTHER" id="PTHR10336">
    <property type="entry name" value="PHOSPHOINOSITIDE-SPECIFIC PHOSPHOLIPASE C FAMILY PROTEIN"/>
    <property type="match status" value="1"/>
</dbReference>
<dbReference type="SUPFAM" id="SSF51695">
    <property type="entry name" value="PLC-like phosphodiesterases"/>
    <property type="match status" value="1"/>
</dbReference>
<dbReference type="SUPFAM" id="SSF47473">
    <property type="entry name" value="EF-hand"/>
    <property type="match status" value="1"/>
</dbReference>
<evidence type="ECO:0000256" key="4">
    <source>
        <dbReference type="ARBA" id="ARBA00022963"/>
    </source>
</evidence>
<dbReference type="InterPro" id="IPR017946">
    <property type="entry name" value="PLC-like_Pdiesterase_TIM-brl"/>
</dbReference>
<dbReference type="Pfam" id="PF00387">
    <property type="entry name" value="PI-PLC-Y"/>
    <property type="match status" value="1"/>
</dbReference>
<dbReference type="EMBL" id="KN824318">
    <property type="protein sequence ID" value="KIM25024.1"/>
    <property type="molecule type" value="Genomic_DNA"/>
</dbReference>
<feature type="compositionally biased region" description="Basic and acidic residues" evidence="8">
    <location>
        <begin position="124"/>
        <end position="135"/>
    </location>
</feature>
<dbReference type="Proteomes" id="UP000054097">
    <property type="component" value="Unassembled WGS sequence"/>
</dbReference>
<dbReference type="PROSITE" id="PS50007">
    <property type="entry name" value="PIPLC_X_DOMAIN"/>
    <property type="match status" value="1"/>
</dbReference>
<dbReference type="CDD" id="cd00275">
    <property type="entry name" value="C2_PLC_like"/>
    <property type="match status" value="1"/>
</dbReference>
<dbReference type="InterPro" id="IPR000909">
    <property type="entry name" value="PLipase_C_PInositol-sp_X_dom"/>
</dbReference>
<dbReference type="STRING" id="933852.A0A0C3AYF6"/>
<evidence type="ECO:0000256" key="3">
    <source>
        <dbReference type="ARBA" id="ARBA00022837"/>
    </source>
</evidence>
<dbReference type="InterPro" id="IPR000008">
    <property type="entry name" value="C2_dom"/>
</dbReference>
<feature type="compositionally biased region" description="Low complexity" evidence="8">
    <location>
        <begin position="296"/>
        <end position="315"/>
    </location>
</feature>
<reference evidence="12" key="2">
    <citation type="submission" date="2015-01" db="EMBL/GenBank/DDBJ databases">
        <title>Evolutionary Origins and Diversification of the Mycorrhizal Mutualists.</title>
        <authorList>
            <consortium name="DOE Joint Genome Institute"/>
            <consortium name="Mycorrhizal Genomics Consortium"/>
            <person name="Kohler A."/>
            <person name="Kuo A."/>
            <person name="Nagy L.G."/>
            <person name="Floudas D."/>
            <person name="Copeland A."/>
            <person name="Barry K.W."/>
            <person name="Cichocki N."/>
            <person name="Veneault-Fourrey C."/>
            <person name="LaButti K."/>
            <person name="Lindquist E.A."/>
            <person name="Lipzen A."/>
            <person name="Lundell T."/>
            <person name="Morin E."/>
            <person name="Murat C."/>
            <person name="Riley R."/>
            <person name="Ohm R."/>
            <person name="Sun H."/>
            <person name="Tunlid A."/>
            <person name="Henrissat B."/>
            <person name="Grigoriev I.V."/>
            <person name="Hibbett D.S."/>
            <person name="Martin F."/>
        </authorList>
    </citation>
    <scope>NUCLEOTIDE SEQUENCE [LARGE SCALE GENOMIC DNA]</scope>
    <source>
        <strain evidence="12">MAFF 305830</strain>
    </source>
</reference>
<dbReference type="SMART" id="SM00239">
    <property type="entry name" value="C2"/>
    <property type="match status" value="1"/>
</dbReference>
<dbReference type="InterPro" id="IPR011993">
    <property type="entry name" value="PH-like_dom_sf"/>
</dbReference>
<dbReference type="InterPro" id="IPR035892">
    <property type="entry name" value="C2_domain_sf"/>
</dbReference>
<dbReference type="OrthoDB" id="269822at2759"/>
<evidence type="ECO:0000256" key="7">
    <source>
        <dbReference type="RuleBase" id="RU361133"/>
    </source>
</evidence>
<keyword evidence="6" id="KW-0807">Transducer</keyword>
<keyword evidence="12" id="KW-1185">Reference proteome</keyword>
<feature type="region of interest" description="Disordered" evidence="8">
    <location>
        <begin position="87"/>
        <end position="135"/>
    </location>
</feature>
<feature type="domain" description="PI-PLC Y-box" evidence="10">
    <location>
        <begin position="929"/>
        <end position="1066"/>
    </location>
</feature>
<dbReference type="Pfam" id="PF00168">
    <property type="entry name" value="C2"/>
    <property type="match status" value="2"/>
</dbReference>
<dbReference type="Pfam" id="PF00388">
    <property type="entry name" value="PI-PLC-X"/>
    <property type="match status" value="1"/>
</dbReference>
<keyword evidence="4 7" id="KW-0442">Lipid degradation</keyword>
<evidence type="ECO:0000256" key="1">
    <source>
        <dbReference type="ARBA" id="ARBA00012368"/>
    </source>
</evidence>
<feature type="compositionally biased region" description="Polar residues" evidence="8">
    <location>
        <begin position="1159"/>
        <end position="1168"/>
    </location>
</feature>
<feature type="compositionally biased region" description="Polar residues" evidence="8">
    <location>
        <begin position="286"/>
        <end position="295"/>
    </location>
</feature>